<dbReference type="OrthoDB" id="654211at2759"/>
<protein>
    <submittedName>
        <fullName evidence="2">Uncharacterized protein</fullName>
    </submittedName>
</protein>
<proteinExistence type="predicted"/>
<feature type="compositionally biased region" description="Low complexity" evidence="1">
    <location>
        <begin position="37"/>
        <end position="53"/>
    </location>
</feature>
<evidence type="ECO:0000313" key="2">
    <source>
        <dbReference type="EMBL" id="EGW32335.1"/>
    </source>
</evidence>
<dbReference type="GeneID" id="18873880"/>
<dbReference type="InParanoid" id="G3AQ14"/>
<feature type="compositionally biased region" description="Polar residues" evidence="1">
    <location>
        <begin position="126"/>
        <end position="137"/>
    </location>
</feature>
<dbReference type="KEGG" id="spaa:SPAPADRAFT_61412"/>
<feature type="compositionally biased region" description="Polar residues" evidence="1">
    <location>
        <begin position="14"/>
        <end position="36"/>
    </location>
</feature>
<feature type="region of interest" description="Disordered" evidence="1">
    <location>
        <begin position="126"/>
        <end position="182"/>
    </location>
</feature>
<organism evidence="3">
    <name type="scientific">Spathaspora passalidarum (strain NRRL Y-27907 / 11-Y1)</name>
    <dbReference type="NCBI Taxonomy" id="619300"/>
    <lineage>
        <taxon>Eukaryota</taxon>
        <taxon>Fungi</taxon>
        <taxon>Dikarya</taxon>
        <taxon>Ascomycota</taxon>
        <taxon>Saccharomycotina</taxon>
        <taxon>Pichiomycetes</taxon>
        <taxon>Debaryomycetaceae</taxon>
        <taxon>Spathaspora</taxon>
    </lineage>
</organism>
<name>G3AQ14_SPAPN</name>
<dbReference type="EMBL" id="GL996502">
    <property type="protein sequence ID" value="EGW32335.1"/>
    <property type="molecule type" value="Genomic_DNA"/>
</dbReference>
<gene>
    <name evidence="2" type="ORF">SPAPADRAFT_61412</name>
</gene>
<feature type="non-terminal residue" evidence="2">
    <location>
        <position position="269"/>
    </location>
</feature>
<accession>G3AQ14</accession>
<dbReference type="RefSeq" id="XP_007375611.1">
    <property type="nucleotide sequence ID" value="XM_007375549.1"/>
</dbReference>
<feature type="compositionally biased region" description="Basic residues" evidence="1">
    <location>
        <begin position="150"/>
        <end position="165"/>
    </location>
</feature>
<keyword evidence="3" id="KW-1185">Reference proteome</keyword>
<dbReference type="eggNOG" id="KOG1721">
    <property type="taxonomic scope" value="Eukaryota"/>
</dbReference>
<dbReference type="Proteomes" id="UP000000709">
    <property type="component" value="Unassembled WGS sequence"/>
</dbReference>
<feature type="compositionally biased region" description="Low complexity" evidence="1">
    <location>
        <begin position="138"/>
        <end position="149"/>
    </location>
</feature>
<evidence type="ECO:0000313" key="3">
    <source>
        <dbReference type="Proteomes" id="UP000000709"/>
    </source>
</evidence>
<reference evidence="2 3" key="1">
    <citation type="journal article" date="2011" name="Proc. Natl. Acad. Sci. U.S.A.">
        <title>Comparative genomics of xylose-fermenting fungi for enhanced biofuel production.</title>
        <authorList>
            <person name="Wohlbach D.J."/>
            <person name="Kuo A."/>
            <person name="Sato T.K."/>
            <person name="Potts K.M."/>
            <person name="Salamov A.A."/>
            <person name="LaButti K.M."/>
            <person name="Sun H."/>
            <person name="Clum A."/>
            <person name="Pangilinan J.L."/>
            <person name="Lindquist E.A."/>
            <person name="Lucas S."/>
            <person name="Lapidus A."/>
            <person name="Jin M."/>
            <person name="Gunawan C."/>
            <person name="Balan V."/>
            <person name="Dale B.E."/>
            <person name="Jeffries T.W."/>
            <person name="Zinkel R."/>
            <person name="Barry K.W."/>
            <person name="Grigoriev I.V."/>
            <person name="Gasch A.P."/>
        </authorList>
    </citation>
    <scope>NUCLEOTIDE SEQUENCE [LARGE SCALE GENOMIC DNA]</scope>
    <source>
        <strain evidence="3">NRRL Y-27907 / 11-Y1</strain>
    </source>
</reference>
<dbReference type="HOGENOM" id="CLU_1036500_0_0_1"/>
<feature type="region of interest" description="Disordered" evidence="1">
    <location>
        <begin position="1"/>
        <end position="54"/>
    </location>
</feature>
<feature type="compositionally biased region" description="Low complexity" evidence="1">
    <location>
        <begin position="166"/>
        <end position="182"/>
    </location>
</feature>
<dbReference type="AlphaFoldDB" id="G3AQ14"/>
<evidence type="ECO:0000256" key="1">
    <source>
        <dbReference type="SAM" id="MobiDB-lite"/>
    </source>
</evidence>
<sequence>MPQFGNGPGKHGRQNSSSIPIDQLTLLSLRTPSVSGPPQQQQQTPQQQQIQQQLAGIAQPSFMFDPVSNTSSPNADDFLQSPTNFSYSQAAAAVAAAAAAIPTIPEERTINPRQLFTKLNTSMSSPSLSTLFTTHNSQQQQQQQQQPQQHQHHQHAHHSQQHSHQQHMQAQLSPQQPQAANFPQALSAQISPTQPTVPYFMPQHTRSVSTPQFDFKVDDEFSQAISSWLNGGWVDGLNPEIVNPVKKNRMYSTVKGRRNSIQPQVHVPI</sequence>